<evidence type="ECO:0000313" key="1">
    <source>
        <dbReference type="EMBL" id="KKM03236.1"/>
    </source>
</evidence>
<name>A0A0F9JBL0_9ZZZZ</name>
<proteinExistence type="predicted"/>
<reference evidence="1" key="1">
    <citation type="journal article" date="2015" name="Nature">
        <title>Complex archaea that bridge the gap between prokaryotes and eukaryotes.</title>
        <authorList>
            <person name="Spang A."/>
            <person name="Saw J.H."/>
            <person name="Jorgensen S.L."/>
            <person name="Zaremba-Niedzwiedzka K."/>
            <person name="Martijn J."/>
            <person name="Lind A.E."/>
            <person name="van Eijk R."/>
            <person name="Schleper C."/>
            <person name="Guy L."/>
            <person name="Ettema T.J."/>
        </authorList>
    </citation>
    <scope>NUCLEOTIDE SEQUENCE</scope>
</reference>
<sequence length="78" mass="9374">MVCNLMKTSKQKEMFRKRYPQFANTPIMFCTDWCKQWRHTHNGKCGECIHREACDSFISCGMEIFRENKRKKNDDFTG</sequence>
<accession>A0A0F9JBL0</accession>
<dbReference type="EMBL" id="LAZR01016730">
    <property type="protein sequence ID" value="KKM03236.1"/>
    <property type="molecule type" value="Genomic_DNA"/>
</dbReference>
<organism evidence="1">
    <name type="scientific">marine sediment metagenome</name>
    <dbReference type="NCBI Taxonomy" id="412755"/>
    <lineage>
        <taxon>unclassified sequences</taxon>
        <taxon>metagenomes</taxon>
        <taxon>ecological metagenomes</taxon>
    </lineage>
</organism>
<gene>
    <name evidence="1" type="ORF">LCGC14_1776440</name>
</gene>
<dbReference type="AlphaFoldDB" id="A0A0F9JBL0"/>
<protein>
    <submittedName>
        <fullName evidence="1">Uncharacterized protein</fullName>
    </submittedName>
</protein>
<comment type="caution">
    <text evidence="1">The sequence shown here is derived from an EMBL/GenBank/DDBJ whole genome shotgun (WGS) entry which is preliminary data.</text>
</comment>